<organism evidence="1 2">
    <name type="scientific">Bremia lactucae</name>
    <name type="common">Lettuce downy mildew</name>
    <dbReference type="NCBI Taxonomy" id="4779"/>
    <lineage>
        <taxon>Eukaryota</taxon>
        <taxon>Sar</taxon>
        <taxon>Stramenopiles</taxon>
        <taxon>Oomycota</taxon>
        <taxon>Peronosporomycetes</taxon>
        <taxon>Peronosporales</taxon>
        <taxon>Peronosporaceae</taxon>
        <taxon>Bremia</taxon>
    </lineage>
</organism>
<dbReference type="GeneID" id="94350998"/>
<dbReference type="KEGG" id="blac:94350998"/>
<keyword evidence="2" id="KW-1185">Reference proteome</keyword>
<sequence>MDLEMYRGIQRGKQSASSGRAPKLLIEVSFEPKLTGAAKMFCSRGYPSSNLGMPLLSKCDGKCLL</sequence>
<dbReference type="RefSeq" id="XP_067821015.1">
    <property type="nucleotide sequence ID" value="XM_067965327.1"/>
</dbReference>
<name>A0A976FS35_BRELC</name>
<protein>
    <submittedName>
        <fullName evidence="1">Uncharacterized protein</fullName>
    </submittedName>
</protein>
<dbReference type="AlphaFoldDB" id="A0A976FS35"/>
<gene>
    <name evidence="1" type="ORF">CCR75_007266</name>
</gene>
<accession>A0A976FS35</accession>
<dbReference type="Proteomes" id="UP000294530">
    <property type="component" value="Unassembled WGS sequence"/>
</dbReference>
<reference evidence="1 2" key="1">
    <citation type="journal article" date="2021" name="Genome Biol.">
        <title>AFLAP: assembly-free linkage analysis pipeline using k-mers from genome sequencing data.</title>
        <authorList>
            <person name="Fletcher K."/>
            <person name="Zhang L."/>
            <person name="Gil J."/>
            <person name="Han R."/>
            <person name="Cavanaugh K."/>
            <person name="Michelmore R."/>
        </authorList>
    </citation>
    <scope>NUCLEOTIDE SEQUENCE [LARGE SCALE GENOMIC DNA]</scope>
    <source>
        <strain evidence="1 2">SF5</strain>
    </source>
</reference>
<evidence type="ECO:0000313" key="1">
    <source>
        <dbReference type="EMBL" id="TDH71516.1"/>
    </source>
</evidence>
<comment type="caution">
    <text evidence="1">The sequence shown here is derived from an EMBL/GenBank/DDBJ whole genome shotgun (WGS) entry which is preliminary data.</text>
</comment>
<dbReference type="EMBL" id="SHOA02000015">
    <property type="protein sequence ID" value="TDH71516.1"/>
    <property type="molecule type" value="Genomic_DNA"/>
</dbReference>
<proteinExistence type="predicted"/>
<evidence type="ECO:0000313" key="2">
    <source>
        <dbReference type="Proteomes" id="UP000294530"/>
    </source>
</evidence>